<evidence type="ECO:0000313" key="2">
    <source>
        <dbReference type="Proteomes" id="UP000485058"/>
    </source>
</evidence>
<protein>
    <submittedName>
        <fullName evidence="1">Uncharacterized protein</fullName>
    </submittedName>
</protein>
<sequence length="198" mass="21706">MQPSRLQQPSQASGGRPRVALRLQAAAGNVAAAWRGAVAGGGTQAEAEDARCVGSLALAVADGCSDMQFLRGFYLGCYRMEALLISRQIDRLIRMLPFGKRRVDGGHGEMEAISDWRPYRERQAGLRGQHLVTEDLKMLVNGCAPAQAAQYCIELAPGDQLILGTHGLFDMVWLHGPMSSNLRKRYLVYTFGQADYNH</sequence>
<evidence type="ECO:0000313" key="1">
    <source>
        <dbReference type="EMBL" id="GFH21527.1"/>
    </source>
</evidence>
<dbReference type="AlphaFoldDB" id="A0A699ZFL8"/>
<reference evidence="1 2" key="1">
    <citation type="submission" date="2020-02" db="EMBL/GenBank/DDBJ databases">
        <title>Draft genome sequence of Haematococcus lacustris strain NIES-144.</title>
        <authorList>
            <person name="Morimoto D."/>
            <person name="Nakagawa S."/>
            <person name="Yoshida T."/>
            <person name="Sawayama S."/>
        </authorList>
    </citation>
    <scope>NUCLEOTIDE SEQUENCE [LARGE SCALE GENOMIC DNA]</scope>
    <source>
        <strain evidence="1 2">NIES-144</strain>
    </source>
</reference>
<accession>A0A699ZFL8</accession>
<name>A0A699ZFL8_HAELA</name>
<proteinExistence type="predicted"/>
<gene>
    <name evidence="1" type="ORF">HaLaN_18851</name>
</gene>
<dbReference type="Proteomes" id="UP000485058">
    <property type="component" value="Unassembled WGS sequence"/>
</dbReference>
<dbReference type="EMBL" id="BLLF01001847">
    <property type="protein sequence ID" value="GFH21527.1"/>
    <property type="molecule type" value="Genomic_DNA"/>
</dbReference>
<organism evidence="1 2">
    <name type="scientific">Haematococcus lacustris</name>
    <name type="common">Green alga</name>
    <name type="synonym">Haematococcus pluvialis</name>
    <dbReference type="NCBI Taxonomy" id="44745"/>
    <lineage>
        <taxon>Eukaryota</taxon>
        <taxon>Viridiplantae</taxon>
        <taxon>Chlorophyta</taxon>
        <taxon>core chlorophytes</taxon>
        <taxon>Chlorophyceae</taxon>
        <taxon>CS clade</taxon>
        <taxon>Chlamydomonadales</taxon>
        <taxon>Haematococcaceae</taxon>
        <taxon>Haematococcus</taxon>
    </lineage>
</organism>
<keyword evidence="2" id="KW-1185">Reference proteome</keyword>
<comment type="caution">
    <text evidence="1">The sequence shown here is derived from an EMBL/GenBank/DDBJ whole genome shotgun (WGS) entry which is preliminary data.</text>
</comment>